<dbReference type="OrthoDB" id="5404599at2759"/>
<feature type="non-terminal residue" evidence="1">
    <location>
        <position position="276"/>
    </location>
</feature>
<dbReference type="Proteomes" id="UP000053257">
    <property type="component" value="Unassembled WGS sequence"/>
</dbReference>
<dbReference type="HOGENOM" id="CLU_1010298_0_0_1"/>
<dbReference type="InterPro" id="IPR011009">
    <property type="entry name" value="Kinase-like_dom_sf"/>
</dbReference>
<proteinExistence type="predicted"/>
<sequence length="276" mass="30664">MRRNTSIITGIGHISGYINGSSTRILAGSPPSLKVKRDNFALEACTVRFVAANTSIPVPRVIASAHGHGYQYMFMRRIKGVSLRQVWGDISDGQRSNIVSQLTTFIKEFRELTPPSCIPSGAHVSGFHLALVAIEEDESGREWRMLWQATNRPVPAQSDIPAYVEWSLDIREHINVGNSKLCLGVIIGELKKDDINALRLVVEETAVQVDDKLLLNHENAVVFNCQRWTEMVIIQKLIPRGWASPSIASMQSLLPTLCEAAENSQAQTTPIFVEYN</sequence>
<gene>
    <name evidence="1" type="ORF">PHLGIDRAFT_36621</name>
</gene>
<dbReference type="EMBL" id="KN840554">
    <property type="protein sequence ID" value="KIP05060.1"/>
    <property type="molecule type" value="Genomic_DNA"/>
</dbReference>
<evidence type="ECO:0008006" key="3">
    <source>
        <dbReference type="Google" id="ProtNLM"/>
    </source>
</evidence>
<evidence type="ECO:0000313" key="1">
    <source>
        <dbReference type="EMBL" id="KIP05060.1"/>
    </source>
</evidence>
<dbReference type="InterPro" id="IPR051678">
    <property type="entry name" value="AGP_Transferase"/>
</dbReference>
<organism evidence="1 2">
    <name type="scientific">Phlebiopsis gigantea (strain 11061_1 CR5-6)</name>
    <name type="common">White-rot fungus</name>
    <name type="synonym">Peniophora gigantea</name>
    <dbReference type="NCBI Taxonomy" id="745531"/>
    <lineage>
        <taxon>Eukaryota</taxon>
        <taxon>Fungi</taxon>
        <taxon>Dikarya</taxon>
        <taxon>Basidiomycota</taxon>
        <taxon>Agaricomycotina</taxon>
        <taxon>Agaricomycetes</taxon>
        <taxon>Polyporales</taxon>
        <taxon>Phanerochaetaceae</taxon>
        <taxon>Phlebiopsis</taxon>
    </lineage>
</organism>
<accession>A0A0C3S837</accession>
<protein>
    <recommendedName>
        <fullName evidence="3">Aminoglycoside phosphotransferase domain-containing protein</fullName>
    </recommendedName>
</protein>
<dbReference type="AlphaFoldDB" id="A0A0C3S837"/>
<dbReference type="PANTHER" id="PTHR21310">
    <property type="entry name" value="AMINOGLYCOSIDE PHOSPHOTRANSFERASE-RELATED-RELATED"/>
    <property type="match status" value="1"/>
</dbReference>
<name>A0A0C3S837_PHLG1</name>
<evidence type="ECO:0000313" key="2">
    <source>
        <dbReference type="Proteomes" id="UP000053257"/>
    </source>
</evidence>
<keyword evidence="2" id="KW-1185">Reference proteome</keyword>
<dbReference type="PANTHER" id="PTHR21310:SF15">
    <property type="entry name" value="AMINOGLYCOSIDE PHOSPHOTRANSFERASE DOMAIN-CONTAINING PROTEIN"/>
    <property type="match status" value="1"/>
</dbReference>
<dbReference type="SUPFAM" id="SSF56112">
    <property type="entry name" value="Protein kinase-like (PK-like)"/>
    <property type="match status" value="1"/>
</dbReference>
<reference evidence="1 2" key="1">
    <citation type="journal article" date="2014" name="PLoS Genet.">
        <title>Analysis of the Phlebiopsis gigantea genome, transcriptome and secretome provides insight into its pioneer colonization strategies of wood.</title>
        <authorList>
            <person name="Hori C."/>
            <person name="Ishida T."/>
            <person name="Igarashi K."/>
            <person name="Samejima M."/>
            <person name="Suzuki H."/>
            <person name="Master E."/>
            <person name="Ferreira P."/>
            <person name="Ruiz-Duenas F.J."/>
            <person name="Held B."/>
            <person name="Canessa P."/>
            <person name="Larrondo L.F."/>
            <person name="Schmoll M."/>
            <person name="Druzhinina I.S."/>
            <person name="Kubicek C.P."/>
            <person name="Gaskell J.A."/>
            <person name="Kersten P."/>
            <person name="St John F."/>
            <person name="Glasner J."/>
            <person name="Sabat G."/>
            <person name="Splinter BonDurant S."/>
            <person name="Syed K."/>
            <person name="Yadav J."/>
            <person name="Mgbeahuruike A.C."/>
            <person name="Kovalchuk A."/>
            <person name="Asiegbu F.O."/>
            <person name="Lackner G."/>
            <person name="Hoffmeister D."/>
            <person name="Rencoret J."/>
            <person name="Gutierrez A."/>
            <person name="Sun H."/>
            <person name="Lindquist E."/>
            <person name="Barry K."/>
            <person name="Riley R."/>
            <person name="Grigoriev I.V."/>
            <person name="Henrissat B."/>
            <person name="Kues U."/>
            <person name="Berka R.M."/>
            <person name="Martinez A.T."/>
            <person name="Covert S.F."/>
            <person name="Blanchette R.A."/>
            <person name="Cullen D."/>
        </authorList>
    </citation>
    <scope>NUCLEOTIDE SEQUENCE [LARGE SCALE GENOMIC DNA]</scope>
    <source>
        <strain evidence="1 2">11061_1 CR5-6</strain>
    </source>
</reference>